<evidence type="ECO:0000313" key="10">
    <source>
        <dbReference type="Proteomes" id="UP001162131"/>
    </source>
</evidence>
<dbReference type="PANTHER" id="PTHR11009">
    <property type="entry name" value="DER1-LIKE PROTEIN, DERLIN"/>
    <property type="match status" value="1"/>
</dbReference>
<evidence type="ECO:0000256" key="8">
    <source>
        <dbReference type="SAM" id="MobiDB-lite"/>
    </source>
</evidence>
<evidence type="ECO:0000256" key="6">
    <source>
        <dbReference type="ARBA" id="ARBA00023136"/>
    </source>
</evidence>
<feature type="transmembrane region" description="Helical" evidence="7">
    <location>
        <begin position="173"/>
        <end position="201"/>
    </location>
</feature>
<evidence type="ECO:0000256" key="5">
    <source>
        <dbReference type="ARBA" id="ARBA00022989"/>
    </source>
</evidence>
<name>A0AAU9IIF6_9CILI</name>
<dbReference type="InterPro" id="IPR035952">
    <property type="entry name" value="Rhomboid-like_sf"/>
</dbReference>
<keyword evidence="10" id="KW-1185">Reference proteome</keyword>
<protein>
    <recommendedName>
        <fullName evidence="7">Derlin</fullName>
    </recommendedName>
</protein>
<evidence type="ECO:0000256" key="7">
    <source>
        <dbReference type="RuleBase" id="RU363059"/>
    </source>
</evidence>
<feature type="region of interest" description="Disordered" evidence="8">
    <location>
        <begin position="257"/>
        <end position="308"/>
    </location>
</feature>
<comment type="caution">
    <text evidence="9">The sequence shown here is derived from an EMBL/GenBank/DDBJ whole genome shotgun (WGS) entry which is preliminary data.</text>
</comment>
<dbReference type="GO" id="GO:0006950">
    <property type="term" value="P:response to stress"/>
    <property type="evidence" value="ECO:0007669"/>
    <property type="project" value="UniProtKB-ARBA"/>
</dbReference>
<keyword evidence="6 7" id="KW-0472">Membrane</keyword>
<comment type="function">
    <text evidence="7">May be involved in the degradation of misfolded endoplasmic reticulum (ER) luminal proteins.</text>
</comment>
<evidence type="ECO:0000256" key="2">
    <source>
        <dbReference type="ARBA" id="ARBA00008917"/>
    </source>
</evidence>
<sequence length="308" mass="35208">MFFTDPNRDYATEMKNWWRGMPAYTKLVIYVSIGTYILSWLNSAFIPLFINIPIFTIENLQIWRVFTSPFITLNLLTLIFEMCSYLPIAYRTELRLGTAKYGAFFIMNFIILEVLYAASLYGLSFIPSLSLLAIVPTAGLFPLIMAEIVINCNINPEAPSSFFLCPIQIKAKYFPWVYLVVLSLIVGVMWDLLIGILIGYFHVYKWMNFTYISDEKTKFIDNLRLIVSMKNYTNYISLSNAGNDSFSLGGQGYSKANINQPNTQTKRSQPFVPFEGAGYRLGGDESNGSERFNRHAETENSKEDDPLI</sequence>
<dbReference type="SUPFAM" id="SSF144091">
    <property type="entry name" value="Rhomboid-like"/>
    <property type="match status" value="1"/>
</dbReference>
<feature type="compositionally biased region" description="Basic and acidic residues" evidence="8">
    <location>
        <begin position="291"/>
        <end position="308"/>
    </location>
</feature>
<dbReference type="EMBL" id="CAJZBQ010000009">
    <property type="protein sequence ID" value="CAG9312952.1"/>
    <property type="molecule type" value="Genomic_DNA"/>
</dbReference>
<accession>A0AAU9IIF6</accession>
<comment type="similarity">
    <text evidence="2 7">Belongs to the derlin family.</text>
</comment>
<dbReference type="InterPro" id="IPR007599">
    <property type="entry name" value="DER1"/>
</dbReference>
<feature type="transmembrane region" description="Helical" evidence="7">
    <location>
        <begin position="27"/>
        <end position="50"/>
    </location>
</feature>
<evidence type="ECO:0000313" key="9">
    <source>
        <dbReference type="EMBL" id="CAG9312952.1"/>
    </source>
</evidence>
<proteinExistence type="inferred from homology"/>
<dbReference type="Proteomes" id="UP001162131">
    <property type="component" value="Unassembled WGS sequence"/>
</dbReference>
<feature type="transmembrane region" description="Helical" evidence="7">
    <location>
        <begin position="129"/>
        <end position="152"/>
    </location>
</feature>
<evidence type="ECO:0000256" key="1">
    <source>
        <dbReference type="ARBA" id="ARBA00004477"/>
    </source>
</evidence>
<dbReference type="Gene3D" id="1.20.1540.10">
    <property type="entry name" value="Rhomboid-like"/>
    <property type="match status" value="1"/>
</dbReference>
<dbReference type="Pfam" id="PF04511">
    <property type="entry name" value="DER1"/>
    <property type="match status" value="1"/>
</dbReference>
<keyword evidence="3 7" id="KW-0812">Transmembrane</keyword>
<keyword evidence="5 7" id="KW-1133">Transmembrane helix</keyword>
<gene>
    <name evidence="9" type="ORF">BSTOLATCC_MIC7743</name>
</gene>
<feature type="compositionally biased region" description="Polar residues" evidence="8">
    <location>
        <begin position="257"/>
        <end position="268"/>
    </location>
</feature>
<reference evidence="9" key="1">
    <citation type="submission" date="2021-09" db="EMBL/GenBank/DDBJ databases">
        <authorList>
            <consortium name="AG Swart"/>
            <person name="Singh M."/>
            <person name="Singh A."/>
            <person name="Seah K."/>
            <person name="Emmerich C."/>
        </authorList>
    </citation>
    <scope>NUCLEOTIDE SEQUENCE</scope>
    <source>
        <strain evidence="9">ATCC30299</strain>
    </source>
</reference>
<evidence type="ECO:0000256" key="4">
    <source>
        <dbReference type="ARBA" id="ARBA00022824"/>
    </source>
</evidence>
<feature type="transmembrane region" description="Helical" evidence="7">
    <location>
        <begin position="102"/>
        <end position="123"/>
    </location>
</feature>
<organism evidence="9 10">
    <name type="scientific">Blepharisma stoltei</name>
    <dbReference type="NCBI Taxonomy" id="1481888"/>
    <lineage>
        <taxon>Eukaryota</taxon>
        <taxon>Sar</taxon>
        <taxon>Alveolata</taxon>
        <taxon>Ciliophora</taxon>
        <taxon>Postciliodesmatophora</taxon>
        <taxon>Heterotrichea</taxon>
        <taxon>Heterotrichida</taxon>
        <taxon>Blepharismidae</taxon>
        <taxon>Blepharisma</taxon>
    </lineage>
</organism>
<evidence type="ECO:0000256" key="3">
    <source>
        <dbReference type="ARBA" id="ARBA00022692"/>
    </source>
</evidence>
<dbReference type="AlphaFoldDB" id="A0AAU9IIF6"/>
<comment type="subcellular location">
    <subcellularLocation>
        <location evidence="1 7">Endoplasmic reticulum membrane</location>
        <topology evidence="1 7">Multi-pass membrane protein</topology>
    </subcellularLocation>
</comment>
<dbReference type="GO" id="GO:0005789">
    <property type="term" value="C:endoplasmic reticulum membrane"/>
    <property type="evidence" value="ECO:0007669"/>
    <property type="project" value="UniProtKB-SubCell"/>
</dbReference>
<feature type="transmembrane region" description="Helical" evidence="7">
    <location>
        <begin position="70"/>
        <end position="90"/>
    </location>
</feature>
<keyword evidence="4 7" id="KW-0256">Endoplasmic reticulum</keyword>